<dbReference type="InParanoid" id="A2DQS6"/>
<reference evidence="2" key="1">
    <citation type="submission" date="2006-10" db="EMBL/GenBank/DDBJ databases">
        <authorList>
            <person name="Amadeo P."/>
            <person name="Zhao Q."/>
            <person name="Wortman J."/>
            <person name="Fraser-Liggett C."/>
            <person name="Carlton J."/>
        </authorList>
    </citation>
    <scope>NUCLEOTIDE SEQUENCE</scope>
    <source>
        <strain evidence="2">G3</strain>
    </source>
</reference>
<feature type="coiled-coil region" evidence="1">
    <location>
        <begin position="309"/>
        <end position="346"/>
    </location>
</feature>
<gene>
    <name evidence="2" type="ORF">TVAG_291450</name>
</gene>
<dbReference type="RefSeq" id="XP_001329416.1">
    <property type="nucleotide sequence ID" value="XM_001329381.1"/>
</dbReference>
<feature type="coiled-coil region" evidence="1">
    <location>
        <begin position="85"/>
        <end position="119"/>
    </location>
</feature>
<dbReference type="VEuPathDB" id="TrichDB:TVAGG3_0937210"/>
<accession>A2DQS6</accession>
<reference evidence="2" key="2">
    <citation type="journal article" date="2007" name="Science">
        <title>Draft genome sequence of the sexually transmitted pathogen Trichomonas vaginalis.</title>
        <authorList>
            <person name="Carlton J.M."/>
            <person name="Hirt R.P."/>
            <person name="Silva J.C."/>
            <person name="Delcher A.L."/>
            <person name="Schatz M."/>
            <person name="Zhao Q."/>
            <person name="Wortman J.R."/>
            <person name="Bidwell S.L."/>
            <person name="Alsmark U.C.M."/>
            <person name="Besteiro S."/>
            <person name="Sicheritz-Ponten T."/>
            <person name="Noel C.J."/>
            <person name="Dacks J.B."/>
            <person name="Foster P.G."/>
            <person name="Simillion C."/>
            <person name="Van de Peer Y."/>
            <person name="Miranda-Saavedra D."/>
            <person name="Barton G.J."/>
            <person name="Westrop G.D."/>
            <person name="Mueller S."/>
            <person name="Dessi D."/>
            <person name="Fiori P.L."/>
            <person name="Ren Q."/>
            <person name="Paulsen I."/>
            <person name="Zhang H."/>
            <person name="Bastida-Corcuera F.D."/>
            <person name="Simoes-Barbosa A."/>
            <person name="Brown M.T."/>
            <person name="Hayes R.D."/>
            <person name="Mukherjee M."/>
            <person name="Okumura C.Y."/>
            <person name="Schneider R."/>
            <person name="Smith A.J."/>
            <person name="Vanacova S."/>
            <person name="Villalvazo M."/>
            <person name="Haas B.J."/>
            <person name="Pertea M."/>
            <person name="Feldblyum T.V."/>
            <person name="Utterback T.R."/>
            <person name="Shu C.L."/>
            <person name="Osoegawa K."/>
            <person name="de Jong P.J."/>
            <person name="Hrdy I."/>
            <person name="Horvathova L."/>
            <person name="Zubacova Z."/>
            <person name="Dolezal P."/>
            <person name="Malik S.B."/>
            <person name="Logsdon J.M. Jr."/>
            <person name="Henze K."/>
            <person name="Gupta A."/>
            <person name="Wang C.C."/>
            <person name="Dunne R.L."/>
            <person name="Upcroft J.A."/>
            <person name="Upcroft P."/>
            <person name="White O."/>
            <person name="Salzberg S.L."/>
            <person name="Tang P."/>
            <person name="Chiu C.-H."/>
            <person name="Lee Y.-S."/>
            <person name="Embley T.M."/>
            <person name="Coombs G.H."/>
            <person name="Mottram J.C."/>
            <person name="Tachezy J."/>
            <person name="Fraser-Liggett C.M."/>
            <person name="Johnson P.J."/>
        </authorList>
    </citation>
    <scope>NUCLEOTIDE SEQUENCE [LARGE SCALE GENOMIC DNA]</scope>
    <source>
        <strain evidence="2">G3</strain>
    </source>
</reference>
<keyword evidence="1" id="KW-0175">Coiled coil</keyword>
<dbReference type="OrthoDB" id="10581690at2759"/>
<dbReference type="Proteomes" id="UP000001542">
    <property type="component" value="Unassembled WGS sequence"/>
</dbReference>
<organism evidence="2 3">
    <name type="scientific">Trichomonas vaginalis (strain ATCC PRA-98 / G3)</name>
    <dbReference type="NCBI Taxonomy" id="412133"/>
    <lineage>
        <taxon>Eukaryota</taxon>
        <taxon>Metamonada</taxon>
        <taxon>Parabasalia</taxon>
        <taxon>Trichomonadida</taxon>
        <taxon>Trichomonadidae</taxon>
        <taxon>Trichomonas</taxon>
    </lineage>
</organism>
<proteinExistence type="predicted"/>
<evidence type="ECO:0000313" key="2">
    <source>
        <dbReference type="EMBL" id="EAY17193.1"/>
    </source>
</evidence>
<dbReference type="VEuPathDB" id="TrichDB:TVAG_291450"/>
<dbReference type="EMBL" id="DS113233">
    <property type="protein sequence ID" value="EAY17193.1"/>
    <property type="molecule type" value="Genomic_DNA"/>
</dbReference>
<feature type="coiled-coil region" evidence="1">
    <location>
        <begin position="190"/>
        <end position="274"/>
    </location>
</feature>
<dbReference type="AlphaFoldDB" id="A2DQS6"/>
<dbReference type="KEGG" id="tva:4775213"/>
<evidence type="ECO:0000313" key="3">
    <source>
        <dbReference type="Proteomes" id="UP000001542"/>
    </source>
</evidence>
<keyword evidence="3" id="KW-1185">Reference proteome</keyword>
<dbReference type="SMR" id="A2DQS6"/>
<dbReference type="FunCoup" id="A2DQS6">
    <property type="interactions" value="86"/>
</dbReference>
<evidence type="ECO:0000256" key="1">
    <source>
        <dbReference type="SAM" id="Coils"/>
    </source>
</evidence>
<protein>
    <submittedName>
        <fullName evidence="2">Uncharacterized protein</fullName>
    </submittedName>
</protein>
<name>A2DQS6_TRIV3</name>
<sequence length="359" mass="41721">MTSAFDRRIEHFQHKVQVNINLADDEIGRLSSDLTVLQGEIAQTKDQLNRVNVMLSQSEQAKQGKISRDIAKKKSKIAKIKTQYENEISELVDKHRKEMESLQRDYQESLSRLEVWTKKRETQRTGNIDIAIKQAQEMSQQLLSTVGKAEKAALDDAGPDVEELQAIEYERLSRLETAVKQKNDERYASLMAAKSRLSDCVTTLEEMERNQILKINSLQNKLKALDNSYQMRQKRCIDQNTHQIETLKRKLEEAKRKEDMMKDSIDKVESAQKKQIYSTVRKGEELRLTMQAVNSAPRTENIDSDDISYAEYEKLKKLLEAKENELINARTENESMKRELGRLKHEAKMKSLKRNNKNF</sequence>